<evidence type="ECO:0000313" key="6">
    <source>
        <dbReference type="EMBL" id="KEJ89816.1"/>
    </source>
</evidence>
<reference evidence="6 7" key="1">
    <citation type="submission" date="2014-01" db="EMBL/GenBank/DDBJ databases">
        <title>Sulfitobacter donghicola JCM 14565 Genome Sequencing.</title>
        <authorList>
            <person name="Lai Q."/>
            <person name="Hong Z."/>
        </authorList>
    </citation>
    <scope>NUCLEOTIDE SEQUENCE [LARGE SCALE GENOMIC DNA]</scope>
    <source>
        <strain evidence="6 7">JCM 14565</strain>
    </source>
</reference>
<evidence type="ECO:0000256" key="2">
    <source>
        <dbReference type="ARBA" id="ARBA00023125"/>
    </source>
</evidence>
<keyword evidence="2 4" id="KW-0238">DNA-binding</keyword>
<organism evidence="6 7">
    <name type="scientific">Sulfitobacter donghicola DSW-25 = KCTC 12864 = JCM 14565</name>
    <dbReference type="NCBI Taxonomy" id="1300350"/>
    <lineage>
        <taxon>Bacteria</taxon>
        <taxon>Pseudomonadati</taxon>
        <taxon>Pseudomonadota</taxon>
        <taxon>Alphaproteobacteria</taxon>
        <taxon>Rhodobacterales</taxon>
        <taxon>Roseobacteraceae</taxon>
        <taxon>Sulfitobacter</taxon>
    </lineage>
</organism>
<evidence type="ECO:0000313" key="7">
    <source>
        <dbReference type="Proteomes" id="UP000027734"/>
    </source>
</evidence>
<dbReference type="PANTHER" id="PTHR47506">
    <property type="entry name" value="TRANSCRIPTIONAL REGULATORY PROTEIN"/>
    <property type="match status" value="1"/>
</dbReference>
<dbReference type="EMBL" id="JAMC01000002">
    <property type="protein sequence ID" value="KEJ89816.1"/>
    <property type="molecule type" value="Genomic_DNA"/>
</dbReference>
<dbReference type="Gene3D" id="1.10.357.10">
    <property type="entry name" value="Tetracycline Repressor, domain 2"/>
    <property type="match status" value="1"/>
</dbReference>
<protein>
    <submittedName>
        <fullName evidence="6">TetR family transcriptional regulator</fullName>
    </submittedName>
</protein>
<comment type="caution">
    <text evidence="6">The sequence shown here is derived from an EMBL/GenBank/DDBJ whole genome shotgun (WGS) entry which is preliminary data.</text>
</comment>
<keyword evidence="3" id="KW-0804">Transcription</keyword>
<sequence>MLESARVLMMERGFNGFSFRDIAENVGIKSASIHYHYATKADLAEATARAYRLSFNDSIEQIDAGSAAEKLRAYGAMFVTTLREQEQVCLGGMLVADVASLPAQVRAEVARFFGDQNDWIERVVREGQAAGQFRADLDAAMFAKVFVSSLEGAMMVSRGLEQPQDLEDALDMLVKLLDV</sequence>
<evidence type="ECO:0000259" key="5">
    <source>
        <dbReference type="PROSITE" id="PS50977"/>
    </source>
</evidence>
<dbReference type="eggNOG" id="COG1309">
    <property type="taxonomic scope" value="Bacteria"/>
</dbReference>
<dbReference type="PROSITE" id="PS50977">
    <property type="entry name" value="HTH_TETR_2"/>
    <property type="match status" value="1"/>
</dbReference>
<dbReference type="InterPro" id="IPR001647">
    <property type="entry name" value="HTH_TetR"/>
</dbReference>
<dbReference type="PRINTS" id="PR00455">
    <property type="entry name" value="HTHTETR"/>
</dbReference>
<dbReference type="Pfam" id="PF00440">
    <property type="entry name" value="TetR_N"/>
    <property type="match status" value="1"/>
</dbReference>
<dbReference type="AlphaFoldDB" id="A0A073IJV4"/>
<dbReference type="InterPro" id="IPR011075">
    <property type="entry name" value="TetR_C"/>
</dbReference>
<dbReference type="SUPFAM" id="SSF48498">
    <property type="entry name" value="Tetracyclin repressor-like, C-terminal domain"/>
    <property type="match status" value="1"/>
</dbReference>
<dbReference type="InterPro" id="IPR009057">
    <property type="entry name" value="Homeodomain-like_sf"/>
</dbReference>
<feature type="DNA-binding region" description="H-T-H motif" evidence="4">
    <location>
        <begin position="18"/>
        <end position="37"/>
    </location>
</feature>
<proteinExistence type="predicted"/>
<dbReference type="Pfam" id="PF16925">
    <property type="entry name" value="TetR_C_13"/>
    <property type="match status" value="1"/>
</dbReference>
<dbReference type="GO" id="GO:0003677">
    <property type="term" value="F:DNA binding"/>
    <property type="evidence" value="ECO:0007669"/>
    <property type="project" value="UniProtKB-UniRule"/>
</dbReference>
<keyword evidence="7" id="KW-1185">Reference proteome</keyword>
<name>A0A073IJV4_9RHOB</name>
<evidence type="ECO:0000256" key="3">
    <source>
        <dbReference type="ARBA" id="ARBA00023163"/>
    </source>
</evidence>
<dbReference type="InterPro" id="IPR036271">
    <property type="entry name" value="Tet_transcr_reg_TetR-rel_C_sf"/>
</dbReference>
<accession>A0A073IJV4</accession>
<gene>
    <name evidence="6" type="ORF">DSW25_06260</name>
</gene>
<evidence type="ECO:0000256" key="1">
    <source>
        <dbReference type="ARBA" id="ARBA00023015"/>
    </source>
</evidence>
<feature type="domain" description="HTH tetR-type" evidence="5">
    <location>
        <begin position="1"/>
        <end position="55"/>
    </location>
</feature>
<keyword evidence="1" id="KW-0805">Transcription regulation</keyword>
<evidence type="ECO:0000256" key="4">
    <source>
        <dbReference type="PROSITE-ProRule" id="PRU00335"/>
    </source>
</evidence>
<dbReference type="PANTHER" id="PTHR47506:SF6">
    <property type="entry name" value="HTH-TYPE TRANSCRIPTIONAL REPRESSOR NEMR"/>
    <property type="match status" value="1"/>
</dbReference>
<dbReference type="STRING" id="1300350.Z948_773"/>
<dbReference type="SUPFAM" id="SSF46689">
    <property type="entry name" value="Homeodomain-like"/>
    <property type="match status" value="1"/>
</dbReference>
<dbReference type="Proteomes" id="UP000027734">
    <property type="component" value="Unassembled WGS sequence"/>
</dbReference>